<dbReference type="InterPro" id="IPR029039">
    <property type="entry name" value="Flavoprotein-like_sf"/>
</dbReference>
<name>A0A837RBR3_LACPE</name>
<accession>A0A837RBR3</accession>
<dbReference type="Proteomes" id="UP000051020">
    <property type="component" value="Unassembled WGS sequence"/>
</dbReference>
<reference evidence="3 4" key="1">
    <citation type="journal article" date="2015" name="Genome Announc.">
        <title>Expanding the biotechnology potential of lactobacilli through comparative genomics of 213 strains and associated genera.</title>
        <authorList>
            <person name="Sun Z."/>
            <person name="Harris H.M."/>
            <person name="McCann A."/>
            <person name="Guo C."/>
            <person name="Argimon S."/>
            <person name="Zhang W."/>
            <person name="Yang X."/>
            <person name="Jeffery I.B."/>
            <person name="Cooney J.C."/>
            <person name="Kagawa T.F."/>
            <person name="Liu W."/>
            <person name="Song Y."/>
            <person name="Salvetti E."/>
            <person name="Wrobel A."/>
            <person name="Rasinkangas P."/>
            <person name="Parkhill J."/>
            <person name="Rea M.C."/>
            <person name="O'Sullivan O."/>
            <person name="Ritari J."/>
            <person name="Douillard F.P."/>
            <person name="Paul Ross R."/>
            <person name="Yang R."/>
            <person name="Briner A.E."/>
            <person name="Felis G.E."/>
            <person name="de Vos W.M."/>
            <person name="Barrangou R."/>
            <person name="Klaenhammer T.R."/>
            <person name="Caufield P.W."/>
            <person name="Cui Y."/>
            <person name="Zhang H."/>
            <person name="O'Toole P.W."/>
        </authorList>
    </citation>
    <scope>NUCLEOTIDE SEQUENCE [LARGE SCALE GENOMIC DNA]</scope>
    <source>
        <strain evidence="3 4">DSM 20314</strain>
    </source>
</reference>
<organism evidence="3 4">
    <name type="scientific">Lactiplantibacillus pentosus DSM 20314</name>
    <dbReference type="NCBI Taxonomy" id="1423791"/>
    <lineage>
        <taxon>Bacteria</taxon>
        <taxon>Bacillati</taxon>
        <taxon>Bacillota</taxon>
        <taxon>Bacilli</taxon>
        <taxon>Lactobacillales</taxon>
        <taxon>Lactobacillaceae</taxon>
        <taxon>Lactiplantibacillus</taxon>
    </lineage>
</organism>
<dbReference type="PANTHER" id="PTHR39201">
    <property type="entry name" value="EXPORTED PROTEIN-RELATED"/>
    <property type="match status" value="1"/>
</dbReference>
<feature type="domain" description="Flavodoxin-like" evidence="2">
    <location>
        <begin position="80"/>
        <end position="222"/>
    </location>
</feature>
<dbReference type="GO" id="GO:0016651">
    <property type="term" value="F:oxidoreductase activity, acting on NAD(P)H"/>
    <property type="evidence" value="ECO:0007669"/>
    <property type="project" value="UniProtKB-ARBA"/>
</dbReference>
<dbReference type="GO" id="GO:0010181">
    <property type="term" value="F:FMN binding"/>
    <property type="evidence" value="ECO:0007669"/>
    <property type="project" value="InterPro"/>
</dbReference>
<evidence type="ECO:0000313" key="3">
    <source>
        <dbReference type="EMBL" id="KRK25306.1"/>
    </source>
</evidence>
<feature type="transmembrane region" description="Helical" evidence="1">
    <location>
        <begin position="12"/>
        <end position="31"/>
    </location>
</feature>
<evidence type="ECO:0000256" key="1">
    <source>
        <dbReference type="SAM" id="Phobius"/>
    </source>
</evidence>
<dbReference type="EMBL" id="AZCU01000008">
    <property type="protein sequence ID" value="KRK25306.1"/>
    <property type="molecule type" value="Genomic_DNA"/>
</dbReference>
<dbReference type="PANTHER" id="PTHR39201:SF1">
    <property type="entry name" value="FLAVODOXIN-LIKE DOMAIN-CONTAINING PROTEIN"/>
    <property type="match status" value="1"/>
</dbReference>
<proteinExistence type="predicted"/>
<gene>
    <name evidence="3" type="ORF">FD24_GL003153</name>
</gene>
<dbReference type="AlphaFoldDB" id="A0A837RBR3"/>
<dbReference type="SUPFAM" id="SSF52218">
    <property type="entry name" value="Flavoproteins"/>
    <property type="match status" value="1"/>
</dbReference>
<keyword evidence="1" id="KW-0472">Membrane</keyword>
<dbReference type="InterPro" id="IPR008254">
    <property type="entry name" value="Flavodoxin/NO_synth"/>
</dbReference>
<protein>
    <submittedName>
        <fullName evidence="3">Flavodoxin</fullName>
    </submittedName>
</protein>
<dbReference type="Gene3D" id="3.40.50.360">
    <property type="match status" value="1"/>
</dbReference>
<evidence type="ECO:0000313" key="4">
    <source>
        <dbReference type="Proteomes" id="UP000051020"/>
    </source>
</evidence>
<keyword evidence="1" id="KW-1133">Transmembrane helix</keyword>
<evidence type="ECO:0000259" key="2">
    <source>
        <dbReference type="Pfam" id="PF12682"/>
    </source>
</evidence>
<dbReference type="Pfam" id="PF12682">
    <property type="entry name" value="Flavodoxin_4"/>
    <property type="match status" value="1"/>
</dbReference>
<comment type="caution">
    <text evidence="3">The sequence shown here is derived from an EMBL/GenBank/DDBJ whole genome shotgun (WGS) entry which is preliminary data.</text>
</comment>
<sequence>MKGQVGLKNKKSVIAGLIVLAALIFIGVRVYQLQNDHNQTDRVNKVAQHPRKQTSQANRTIVVFFSRAGQNYPNRDLKVGDTNQIANLITQQTGAKQYRIVPKQAYPYNYQATVKRATREQNENARPKIKNKLPNFKKYDTIFLGYPIWDAHLPMILHTFMASAQLNGKIIIPFSTNAGSGWSDSLTMLRKQYPQATFKKGLSIQGSDVKYSHAKIEKWLNRLGY</sequence>
<keyword evidence="1" id="KW-0812">Transmembrane</keyword>